<dbReference type="PANTHER" id="PTHR32338:SF10">
    <property type="entry name" value="N-ACETYL-GAMMA-GLUTAMYL-PHOSPHATE REDUCTASE, CHLOROPLASTIC-RELATED"/>
    <property type="match status" value="1"/>
</dbReference>
<evidence type="ECO:0000313" key="8">
    <source>
        <dbReference type="Proteomes" id="UP000289411"/>
    </source>
</evidence>
<dbReference type="CDD" id="cd23934">
    <property type="entry name" value="AGPR_1_C"/>
    <property type="match status" value="1"/>
</dbReference>
<dbReference type="AlphaFoldDB" id="A0A4Q2R9C8"/>
<proteinExistence type="inferred from homology"/>
<dbReference type="RefSeq" id="WP_129222163.1">
    <property type="nucleotide sequence ID" value="NZ_QYBC01000040.1"/>
</dbReference>
<dbReference type="Pfam" id="PF01118">
    <property type="entry name" value="Semialdhyde_dh"/>
    <property type="match status" value="1"/>
</dbReference>
<evidence type="ECO:0000256" key="3">
    <source>
        <dbReference type="ARBA" id="ARBA00022857"/>
    </source>
</evidence>
<keyword evidence="3 5" id="KW-0521">NADP</keyword>
<dbReference type="InterPro" id="IPR058924">
    <property type="entry name" value="AGPR_dimerisation_dom"/>
</dbReference>
<evidence type="ECO:0000256" key="4">
    <source>
        <dbReference type="ARBA" id="ARBA00023002"/>
    </source>
</evidence>
<dbReference type="InterPro" id="IPR050085">
    <property type="entry name" value="AGPR"/>
</dbReference>
<keyword evidence="5" id="KW-0963">Cytoplasm</keyword>
<dbReference type="GO" id="GO:0006526">
    <property type="term" value="P:L-arginine biosynthetic process"/>
    <property type="evidence" value="ECO:0007669"/>
    <property type="project" value="UniProtKB-UniRule"/>
</dbReference>
<keyword evidence="8" id="KW-1185">Reference proteome</keyword>
<dbReference type="Pfam" id="PF22698">
    <property type="entry name" value="Semialdhyde_dhC_1"/>
    <property type="match status" value="1"/>
</dbReference>
<protein>
    <recommendedName>
        <fullName evidence="5">N-acetyl-gamma-glutamyl-phosphate reductase</fullName>
        <shortName evidence="5">AGPR</shortName>
        <ecNumber evidence="5">1.2.1.38</ecNumber>
    </recommendedName>
    <alternativeName>
        <fullName evidence="5">N-acetyl-glutamate semialdehyde dehydrogenase</fullName>
        <shortName evidence="5">NAGSA dehydrogenase</shortName>
    </alternativeName>
</protein>
<dbReference type="GO" id="GO:0005737">
    <property type="term" value="C:cytoplasm"/>
    <property type="evidence" value="ECO:0007669"/>
    <property type="project" value="UniProtKB-SubCell"/>
</dbReference>
<comment type="subcellular location">
    <subcellularLocation>
        <location evidence="5">Cytoplasm</location>
    </subcellularLocation>
</comment>
<sequence length="327" mass="33712">MSIRVGIVGISGFGGGEAMRLVAAHPEFELVYAAGEGSAGSRLVDRFPGVPAKLAELVIEKWDPATLPKLDVLFASLPTGTSAEALSRVPADVKIVDIGGDHRYAEGWAYGLADVWPDRIEGRTRVANPGCFPAATLTALAPLLASGLIEPGGIVVDAKTGISGAGRGGGGGGGGFGYAESNENLVPYGLLKHVHMPEMTTTIERLSGGSAAGLVLTPHLVPMTRGVLATIYCRGRATTGECLDAARRFYAGRAFVRVTDRPPQTKWAAGSNLAFVSYAADPERNLVIAMGVIDNLGKGAAGQAVQNANLICGLPETAGLDGAPVWP</sequence>
<dbReference type="EMBL" id="QYBC01000040">
    <property type="protein sequence ID" value="RYB01438.1"/>
    <property type="molecule type" value="Genomic_DNA"/>
</dbReference>
<dbReference type="NCBIfam" id="TIGR01850">
    <property type="entry name" value="argC"/>
    <property type="match status" value="1"/>
</dbReference>
<feature type="domain" description="Semialdehyde dehydrogenase NAD-binding" evidence="6">
    <location>
        <begin position="4"/>
        <end position="123"/>
    </location>
</feature>
<dbReference type="EC" id="1.2.1.38" evidence="5"/>
<comment type="similarity">
    <text evidence="5">Belongs to the NAGSA dehydrogenase family. Type 1 subfamily.</text>
</comment>
<dbReference type="HAMAP" id="MF_00150">
    <property type="entry name" value="ArgC_type1"/>
    <property type="match status" value="1"/>
</dbReference>
<evidence type="ECO:0000256" key="1">
    <source>
        <dbReference type="ARBA" id="ARBA00022571"/>
    </source>
</evidence>
<organism evidence="7 8">
    <name type="scientific">Lichenibacterium ramalinae</name>
    <dbReference type="NCBI Taxonomy" id="2316527"/>
    <lineage>
        <taxon>Bacteria</taxon>
        <taxon>Pseudomonadati</taxon>
        <taxon>Pseudomonadota</taxon>
        <taxon>Alphaproteobacteria</taxon>
        <taxon>Hyphomicrobiales</taxon>
        <taxon>Lichenihabitantaceae</taxon>
        <taxon>Lichenibacterium</taxon>
    </lineage>
</organism>
<comment type="catalytic activity">
    <reaction evidence="5">
        <text>N-acetyl-L-glutamate 5-semialdehyde + phosphate + NADP(+) = N-acetyl-L-glutamyl 5-phosphate + NADPH + H(+)</text>
        <dbReference type="Rhea" id="RHEA:21588"/>
        <dbReference type="ChEBI" id="CHEBI:15378"/>
        <dbReference type="ChEBI" id="CHEBI:29123"/>
        <dbReference type="ChEBI" id="CHEBI:43474"/>
        <dbReference type="ChEBI" id="CHEBI:57783"/>
        <dbReference type="ChEBI" id="CHEBI:57936"/>
        <dbReference type="ChEBI" id="CHEBI:58349"/>
        <dbReference type="EC" id="1.2.1.38"/>
    </reaction>
</comment>
<dbReference type="GO" id="GO:0051287">
    <property type="term" value="F:NAD binding"/>
    <property type="evidence" value="ECO:0007669"/>
    <property type="project" value="InterPro"/>
</dbReference>
<evidence type="ECO:0000259" key="6">
    <source>
        <dbReference type="SMART" id="SM00859"/>
    </source>
</evidence>
<dbReference type="OrthoDB" id="9801289at2"/>
<keyword evidence="2 5" id="KW-0028">Amino-acid biosynthesis</keyword>
<accession>A0A4Q2R9C8</accession>
<reference evidence="7 8" key="1">
    <citation type="submission" date="2018-09" db="EMBL/GenBank/DDBJ databases">
        <authorList>
            <person name="Grouzdev D.S."/>
            <person name="Krutkina M.S."/>
        </authorList>
    </citation>
    <scope>NUCLEOTIDE SEQUENCE [LARGE SCALE GENOMIC DNA]</scope>
    <source>
        <strain evidence="7 8">RmlP001</strain>
    </source>
</reference>
<dbReference type="InterPro" id="IPR036291">
    <property type="entry name" value="NAD(P)-bd_dom_sf"/>
</dbReference>
<dbReference type="SUPFAM" id="SSF51735">
    <property type="entry name" value="NAD(P)-binding Rossmann-fold domains"/>
    <property type="match status" value="1"/>
</dbReference>
<dbReference type="SMART" id="SM00859">
    <property type="entry name" value="Semialdhyde_dh"/>
    <property type="match status" value="1"/>
</dbReference>
<feature type="active site" evidence="5">
    <location>
        <position position="131"/>
    </location>
</feature>
<comment type="function">
    <text evidence="5">Catalyzes the NADPH-dependent reduction of N-acetyl-5-glutamyl phosphate to yield N-acetyl-L-glutamate 5-semialdehyde.</text>
</comment>
<name>A0A4Q2R9C8_9HYPH</name>
<dbReference type="SUPFAM" id="SSF55347">
    <property type="entry name" value="Glyceraldehyde-3-phosphate dehydrogenase-like, C-terminal domain"/>
    <property type="match status" value="1"/>
</dbReference>
<dbReference type="GO" id="GO:0003942">
    <property type="term" value="F:N-acetyl-gamma-glutamyl-phosphate reductase activity"/>
    <property type="evidence" value="ECO:0007669"/>
    <property type="project" value="UniProtKB-UniRule"/>
</dbReference>
<dbReference type="Gene3D" id="3.30.360.10">
    <property type="entry name" value="Dihydrodipicolinate Reductase, domain 2"/>
    <property type="match status" value="1"/>
</dbReference>
<evidence type="ECO:0000256" key="2">
    <source>
        <dbReference type="ARBA" id="ARBA00022605"/>
    </source>
</evidence>
<dbReference type="Proteomes" id="UP000289411">
    <property type="component" value="Unassembled WGS sequence"/>
</dbReference>
<comment type="caution">
    <text evidence="7">The sequence shown here is derived from an EMBL/GenBank/DDBJ whole genome shotgun (WGS) entry which is preliminary data.</text>
</comment>
<dbReference type="InterPro" id="IPR000706">
    <property type="entry name" value="AGPR_type-1"/>
</dbReference>
<gene>
    <name evidence="5" type="primary">argC</name>
    <name evidence="7" type="ORF">D3272_26045</name>
</gene>
<dbReference type="CDD" id="cd24148">
    <property type="entry name" value="AGPR_1_actinobacAGPR_like"/>
    <property type="match status" value="1"/>
</dbReference>
<comment type="pathway">
    <text evidence="5">Amino-acid biosynthesis; L-arginine biosynthesis; N(2)-acetyl-L-ornithine from L-glutamate: step 3/4.</text>
</comment>
<dbReference type="InterPro" id="IPR000534">
    <property type="entry name" value="Semialdehyde_DH_NAD-bd"/>
</dbReference>
<dbReference type="GO" id="GO:0070401">
    <property type="term" value="F:NADP+ binding"/>
    <property type="evidence" value="ECO:0007669"/>
    <property type="project" value="InterPro"/>
</dbReference>
<evidence type="ECO:0000256" key="5">
    <source>
        <dbReference type="HAMAP-Rule" id="MF_00150"/>
    </source>
</evidence>
<reference evidence="7 8" key="2">
    <citation type="submission" date="2019-02" db="EMBL/GenBank/DDBJ databases">
        <title>'Lichenibacterium ramalinii' gen. nov. sp. nov., 'Lichenibacterium minor' gen. nov. sp. nov.</title>
        <authorList>
            <person name="Pankratov T."/>
        </authorList>
    </citation>
    <scope>NUCLEOTIDE SEQUENCE [LARGE SCALE GENOMIC DNA]</scope>
    <source>
        <strain evidence="7 8">RmlP001</strain>
    </source>
</reference>
<keyword evidence="1 5" id="KW-0055">Arginine biosynthesis</keyword>
<dbReference type="UniPathway" id="UPA00068">
    <property type="reaction ID" value="UER00108"/>
</dbReference>
<keyword evidence="4 5" id="KW-0560">Oxidoreductase</keyword>
<dbReference type="Gene3D" id="3.40.50.720">
    <property type="entry name" value="NAD(P)-binding Rossmann-like Domain"/>
    <property type="match status" value="1"/>
</dbReference>
<evidence type="ECO:0000313" key="7">
    <source>
        <dbReference type="EMBL" id="RYB01438.1"/>
    </source>
</evidence>
<dbReference type="PANTHER" id="PTHR32338">
    <property type="entry name" value="N-ACETYL-GAMMA-GLUTAMYL-PHOSPHATE REDUCTASE, CHLOROPLASTIC-RELATED-RELATED"/>
    <property type="match status" value="1"/>
</dbReference>